<dbReference type="PROSITE" id="PS00036">
    <property type="entry name" value="BZIP_BASIC"/>
    <property type="match status" value="1"/>
</dbReference>
<dbReference type="GO" id="GO:0003700">
    <property type="term" value="F:DNA-binding transcription factor activity"/>
    <property type="evidence" value="ECO:0007669"/>
    <property type="project" value="InterPro"/>
</dbReference>
<dbReference type="PROSITE" id="PS50217">
    <property type="entry name" value="BZIP"/>
    <property type="match status" value="1"/>
</dbReference>
<name>A0A168NVP7_ABSGL</name>
<dbReference type="InParanoid" id="A0A168NVP7"/>
<feature type="domain" description="BZIP" evidence="2">
    <location>
        <begin position="149"/>
        <end position="212"/>
    </location>
</feature>
<dbReference type="CDD" id="cd14810">
    <property type="entry name" value="bZIP_u1"/>
    <property type="match status" value="1"/>
</dbReference>
<feature type="compositionally biased region" description="Low complexity" evidence="1">
    <location>
        <begin position="236"/>
        <end position="249"/>
    </location>
</feature>
<organism evidence="3">
    <name type="scientific">Absidia glauca</name>
    <name type="common">Pin mould</name>
    <dbReference type="NCBI Taxonomy" id="4829"/>
    <lineage>
        <taxon>Eukaryota</taxon>
        <taxon>Fungi</taxon>
        <taxon>Fungi incertae sedis</taxon>
        <taxon>Mucoromycota</taxon>
        <taxon>Mucoromycotina</taxon>
        <taxon>Mucoromycetes</taxon>
        <taxon>Mucorales</taxon>
        <taxon>Cunninghamellaceae</taxon>
        <taxon>Absidia</taxon>
    </lineage>
</organism>
<dbReference type="Pfam" id="PF00170">
    <property type="entry name" value="bZIP_1"/>
    <property type="match status" value="1"/>
</dbReference>
<dbReference type="EMBL" id="LT553525">
    <property type="protein sequence ID" value="SAM01297.1"/>
    <property type="molecule type" value="Genomic_DNA"/>
</dbReference>
<proteinExistence type="predicted"/>
<reference evidence="3" key="1">
    <citation type="submission" date="2016-04" db="EMBL/GenBank/DDBJ databases">
        <authorList>
            <person name="Evans L.H."/>
            <person name="Alamgir A."/>
            <person name="Owens N."/>
            <person name="Weber N.D."/>
            <person name="Virtaneva K."/>
            <person name="Barbian K."/>
            <person name="Babar A."/>
            <person name="Rosenke K."/>
        </authorList>
    </citation>
    <scope>NUCLEOTIDE SEQUENCE [LARGE SCALE GENOMIC DNA]</scope>
    <source>
        <strain evidence="3">CBS 101.48</strain>
    </source>
</reference>
<dbReference type="Proteomes" id="UP000078561">
    <property type="component" value="Unassembled WGS sequence"/>
</dbReference>
<feature type="compositionally biased region" description="Polar residues" evidence="1">
    <location>
        <begin position="349"/>
        <end position="372"/>
    </location>
</feature>
<dbReference type="InterPro" id="IPR004827">
    <property type="entry name" value="bZIP"/>
</dbReference>
<dbReference type="AlphaFoldDB" id="A0A168NVP7"/>
<evidence type="ECO:0000313" key="3">
    <source>
        <dbReference type="EMBL" id="SAM01297.1"/>
    </source>
</evidence>
<accession>A0A168NVP7</accession>
<dbReference type="STRING" id="4829.A0A168NVP7"/>
<gene>
    <name evidence="3" type="primary">ABSGL_07038.1 scaffold 8715</name>
</gene>
<dbReference type="Gene3D" id="1.20.5.170">
    <property type="match status" value="1"/>
</dbReference>
<evidence type="ECO:0000256" key="1">
    <source>
        <dbReference type="SAM" id="MobiDB-lite"/>
    </source>
</evidence>
<dbReference type="SMART" id="SM00338">
    <property type="entry name" value="BRLZ"/>
    <property type="match status" value="1"/>
</dbReference>
<dbReference type="OrthoDB" id="5571888at2759"/>
<sequence>MEQDKDLFQWIMQYNPSDEPYPPQPSLPTMQQPSLSYQTNMMAPQDLFQSSSTNVVTESSSSSHPQYMYEERQQHYQQGPSVNDPLSQYQNQPAHLYTTIDETHLPTLQSRTKPYYSPLPGNQPHRPDHTGHLSEEDECHYTDAQLKMMTSKERRQIRNKISARNFRNRRKEYIASLEEEATKFKNENCQLRLEIKWVRSTMNKLQTENDQLRVKLALCHNGIKMDHNIHDIIPDSSPTSSLSPTEQLSHSQMITTSSIGMQQGRSPPSPSQRQHNSTLVQTTQQHYRNMFPTTATPTGITDSQVGSSPPPSSSFANSLPPKVTQSAHSSNLTTPYRPPDLQEPAATCINLSQRNNGPQTDLSEHSPSNQAPFYQPSIPARQQQHDSDQPSRSHQNNNDSYVETALFPDFNYGDILSKQHNECHSSPILQDYPLLAVALVSIVIGQAMVMASTDSSSHVPSLSAKIEDPVEHDHPPHRDSPSNIRQPKTQVSEAIMGELVNRQPGIPAVNTDEDLKANESDETLKSVNNDGPWYNAQAAGFQAICPLYWMQRMLCKFVITYLVVKYPHLEAPCKTYLPICERFRRRVTHA</sequence>
<dbReference type="InterPro" id="IPR046347">
    <property type="entry name" value="bZIP_sf"/>
</dbReference>
<protein>
    <recommendedName>
        <fullName evidence="2">BZIP domain-containing protein</fullName>
    </recommendedName>
</protein>
<evidence type="ECO:0000259" key="2">
    <source>
        <dbReference type="PROSITE" id="PS50217"/>
    </source>
</evidence>
<feature type="compositionally biased region" description="Polar residues" evidence="1">
    <location>
        <begin position="250"/>
        <end position="302"/>
    </location>
</feature>
<evidence type="ECO:0000313" key="4">
    <source>
        <dbReference type="Proteomes" id="UP000078561"/>
    </source>
</evidence>
<feature type="compositionally biased region" description="Low complexity" evidence="1">
    <location>
        <begin position="303"/>
        <end position="321"/>
    </location>
</feature>
<keyword evidence="4" id="KW-1185">Reference proteome</keyword>
<feature type="region of interest" description="Disordered" evidence="1">
    <location>
        <begin position="229"/>
        <end position="398"/>
    </location>
</feature>
<dbReference type="SUPFAM" id="SSF57959">
    <property type="entry name" value="Leucine zipper domain"/>
    <property type="match status" value="1"/>
</dbReference>
<feature type="compositionally biased region" description="Polar residues" evidence="1">
    <location>
        <begin position="323"/>
        <end position="334"/>
    </location>
</feature>